<evidence type="ECO:0000256" key="6">
    <source>
        <dbReference type="ARBA" id="ARBA00023136"/>
    </source>
</evidence>
<dbReference type="Gene3D" id="1.20.1250.20">
    <property type="entry name" value="MFS general substrate transporter like domains"/>
    <property type="match status" value="1"/>
</dbReference>
<evidence type="ECO:0000256" key="4">
    <source>
        <dbReference type="ARBA" id="ARBA00022692"/>
    </source>
</evidence>
<evidence type="ECO:0000256" key="1">
    <source>
        <dbReference type="ARBA" id="ARBA00004651"/>
    </source>
</evidence>
<dbReference type="AlphaFoldDB" id="A0A2W7C0M6"/>
<proteinExistence type="predicted"/>
<accession>A0A2W7C0M6</accession>
<feature type="transmembrane region" description="Helical" evidence="7">
    <location>
        <begin position="171"/>
        <end position="189"/>
    </location>
</feature>
<dbReference type="PANTHER" id="PTHR23517:SF13">
    <property type="entry name" value="MAJOR FACILITATOR SUPERFAMILY MFS_1"/>
    <property type="match status" value="1"/>
</dbReference>
<feature type="transmembrane region" description="Helical" evidence="7">
    <location>
        <begin position="712"/>
        <end position="734"/>
    </location>
</feature>
<dbReference type="EMBL" id="MZXV01000048">
    <property type="protein sequence ID" value="PZV36602.1"/>
    <property type="molecule type" value="Genomic_DNA"/>
</dbReference>
<dbReference type="Proteomes" id="UP000248616">
    <property type="component" value="Unassembled WGS sequence"/>
</dbReference>
<dbReference type="Pfam" id="PF07690">
    <property type="entry name" value="MFS_1"/>
    <property type="match status" value="1"/>
</dbReference>
<keyword evidence="4 7" id="KW-0812">Transmembrane</keyword>
<sequence>MLLRSWITFSAVIALLQAVVGLLSVLQHNAVLSDLLRQRISVIAQMTATSFKPIIDLGLPISMIRGGDAIVARALEIDDQVKAVHALNPSGIIVYTTDASRPKEVPHEVLQAMLLSKSVNWSTETGEQIYSGFNVVGRDGATSGAVVVTYPKDRLEASSQALVSKVVRTALLIWAAFSALSYLLLRLLLGTPQRRLARLENVARGEPDADIGTDGKLPTSGPGAFWRDLFGPQIRQLGANLADARRQYDEASRELGAFASPVAEDSRPEGADTVVATGPAAETEIASNPLRSLARQIASRLAPLAAVLMVSSALILGVITLGNVNRSIEPELSARTNLIATVVGEDVQRALATGVPLDGLVNAEGFFADMLEQLPEIAYVAVATGRVVLEVGTPIDPYLAPPRVRKGVRSHPIIHDGKEIAYVVIDVDPAFISKKFLDVFLDMGVVVVVAVLMAFEIMVLMTSRSLTAALDRLQRLAAMQAAGDFSKRVVVGAHIAIDRAAQILVERTEGLSAQFGAAWQGVDGSGARGARLATLQARYGLSLNGPTTLRFSYFTDLRLALFLFAAADELPLSFMPLYTRAAHNPFPWLSESVLISLPLGGYLLAIVLVSPFARPLVHWLGPRRLLILAAAPTITAHLWLYWATNVPEIVASRSILGVGYAFVTLACQDYVIDNTPRDERDRSLGMFSKVLFGGIFCGTALGGVLADRLGKANVFLLSATFVLISALLIFSLVGDTASRRDGPRAKASRPPLLASLRNRHFAALVFGIAIPGNICLQAFICYLVALTLDSLGASPADIGRTLMVNFLAIALVGPLAGRAAEQGIPVTAVALSGGILCGISLLTAAVWPSQIAIFLAVLGSGIGSGMVRGAQVSLSMSIAETELKHLGADPVLGALRTIERFASIAGLLMVAALAGLYGYAIATATVAALSLGGAMLFGISVLGKSGAGPGSRPMS</sequence>
<feature type="transmembrane region" description="Helical" evidence="7">
    <location>
        <begin position="593"/>
        <end position="613"/>
    </location>
</feature>
<dbReference type="InterPro" id="IPR050171">
    <property type="entry name" value="MFS_Transporters"/>
</dbReference>
<feature type="transmembrane region" description="Helical" evidence="7">
    <location>
        <begin position="851"/>
        <end position="870"/>
    </location>
</feature>
<keyword evidence="3" id="KW-1003">Cell membrane</keyword>
<comment type="caution">
    <text evidence="9">The sequence shown here is derived from an EMBL/GenBank/DDBJ whole genome shotgun (WGS) entry which is preliminary data.</text>
</comment>
<feature type="transmembrane region" description="Helical" evidence="7">
    <location>
        <begin position="901"/>
        <end position="920"/>
    </location>
</feature>
<comment type="subcellular location">
    <subcellularLocation>
        <location evidence="1">Cell membrane</location>
        <topology evidence="1">Multi-pass membrane protein</topology>
    </subcellularLocation>
</comment>
<dbReference type="GO" id="GO:0005886">
    <property type="term" value="C:plasma membrane"/>
    <property type="evidence" value="ECO:0007669"/>
    <property type="project" value="UniProtKB-SubCell"/>
</dbReference>
<dbReference type="RefSeq" id="WP_111546167.1">
    <property type="nucleotide sequence ID" value="NZ_MZXV01000048.1"/>
</dbReference>
<evidence type="ECO:0000256" key="7">
    <source>
        <dbReference type="SAM" id="Phobius"/>
    </source>
</evidence>
<evidence type="ECO:0000259" key="8">
    <source>
        <dbReference type="PROSITE" id="PS50850"/>
    </source>
</evidence>
<evidence type="ECO:0000256" key="2">
    <source>
        <dbReference type="ARBA" id="ARBA00022448"/>
    </source>
</evidence>
<dbReference type="InterPro" id="IPR020846">
    <property type="entry name" value="MFS_dom"/>
</dbReference>
<dbReference type="SUPFAM" id="SSF103473">
    <property type="entry name" value="MFS general substrate transporter"/>
    <property type="match status" value="1"/>
</dbReference>
<feature type="transmembrane region" description="Helical" evidence="7">
    <location>
        <begin position="301"/>
        <end position="322"/>
    </location>
</feature>
<evidence type="ECO:0000313" key="10">
    <source>
        <dbReference type="Proteomes" id="UP000248616"/>
    </source>
</evidence>
<dbReference type="InterPro" id="IPR036259">
    <property type="entry name" value="MFS_trans_sf"/>
</dbReference>
<organism evidence="9 10">
    <name type="scientific">Mesorhizobium kowhaii</name>
    <dbReference type="NCBI Taxonomy" id="1300272"/>
    <lineage>
        <taxon>Bacteria</taxon>
        <taxon>Pseudomonadati</taxon>
        <taxon>Pseudomonadota</taxon>
        <taxon>Alphaproteobacteria</taxon>
        <taxon>Hyphomicrobiales</taxon>
        <taxon>Phyllobacteriaceae</taxon>
        <taxon>Mesorhizobium</taxon>
    </lineage>
</organism>
<feature type="transmembrane region" description="Helical" evidence="7">
    <location>
        <begin position="654"/>
        <end position="672"/>
    </location>
</feature>
<feature type="transmembrane region" description="Helical" evidence="7">
    <location>
        <begin position="559"/>
        <end position="578"/>
    </location>
</feature>
<feature type="transmembrane region" description="Helical" evidence="7">
    <location>
        <begin position="761"/>
        <end position="786"/>
    </location>
</feature>
<keyword evidence="6 7" id="KW-0472">Membrane</keyword>
<dbReference type="PANTHER" id="PTHR23517">
    <property type="entry name" value="RESISTANCE PROTEIN MDTM, PUTATIVE-RELATED-RELATED"/>
    <property type="match status" value="1"/>
</dbReference>
<dbReference type="OrthoDB" id="2414439at2"/>
<keyword evidence="5 7" id="KW-1133">Transmembrane helix</keyword>
<evidence type="ECO:0000256" key="5">
    <source>
        <dbReference type="ARBA" id="ARBA00022989"/>
    </source>
</evidence>
<evidence type="ECO:0000256" key="3">
    <source>
        <dbReference type="ARBA" id="ARBA00022475"/>
    </source>
</evidence>
<feature type="transmembrane region" description="Helical" evidence="7">
    <location>
        <begin position="798"/>
        <end position="817"/>
    </location>
</feature>
<feature type="transmembrane region" description="Helical" evidence="7">
    <location>
        <begin position="684"/>
        <end position="706"/>
    </location>
</feature>
<feature type="transmembrane region" description="Helical" evidence="7">
    <location>
        <begin position="439"/>
        <end position="462"/>
    </location>
</feature>
<keyword evidence="10" id="KW-1185">Reference proteome</keyword>
<dbReference type="GO" id="GO:0022857">
    <property type="term" value="F:transmembrane transporter activity"/>
    <property type="evidence" value="ECO:0007669"/>
    <property type="project" value="InterPro"/>
</dbReference>
<evidence type="ECO:0000313" key="9">
    <source>
        <dbReference type="EMBL" id="PZV36602.1"/>
    </source>
</evidence>
<name>A0A2W7C0M6_9HYPH</name>
<feature type="transmembrane region" description="Helical" evidence="7">
    <location>
        <begin position="625"/>
        <end position="642"/>
    </location>
</feature>
<reference evidence="10" key="1">
    <citation type="submission" date="2017-03" db="EMBL/GenBank/DDBJ databases">
        <authorList>
            <person name="Safronova V.I."/>
            <person name="Sazanova A.L."/>
            <person name="Chirak E.R."/>
        </authorList>
    </citation>
    <scope>NUCLEOTIDE SEQUENCE [LARGE SCALE GENOMIC DNA]</scope>
    <source>
        <strain evidence="10">Ach-343</strain>
    </source>
</reference>
<feature type="domain" description="Major facilitator superfamily (MFS) profile" evidence="8">
    <location>
        <begin position="553"/>
        <end position="945"/>
    </location>
</feature>
<gene>
    <name evidence="9" type="ORF">B5V02_21525</name>
</gene>
<protein>
    <recommendedName>
        <fullName evidence="8">Major facilitator superfamily (MFS) profile domain-containing protein</fullName>
    </recommendedName>
</protein>
<keyword evidence="2" id="KW-0813">Transport</keyword>
<feature type="transmembrane region" description="Helical" evidence="7">
    <location>
        <begin position="824"/>
        <end position="845"/>
    </location>
</feature>
<dbReference type="PROSITE" id="PS50850">
    <property type="entry name" value="MFS"/>
    <property type="match status" value="1"/>
</dbReference>
<dbReference type="InterPro" id="IPR011701">
    <property type="entry name" value="MFS"/>
</dbReference>